<dbReference type="OrthoDB" id="10471243at2759"/>
<sequence>MTSTLMASITDNTNVDPESLVVLGPSATHHSPKIPNYGHMWHPDSYRTQLRNGSLIIAVNGLSLRNDWCDPRNLPPWAFTNAEEPIFSILDCYLLGVRIEEVIDPAQNAVSSQNIGPPHPN</sequence>
<dbReference type="EMBL" id="SMOL01000401">
    <property type="protein sequence ID" value="KAB2618328.1"/>
    <property type="molecule type" value="Genomic_DNA"/>
</dbReference>
<proteinExistence type="predicted"/>
<gene>
    <name evidence="1" type="ORF">D8674_014197</name>
</gene>
<keyword evidence="2" id="KW-1185">Reference proteome</keyword>
<reference evidence="2" key="2">
    <citation type="submission" date="2019-10" db="EMBL/GenBank/DDBJ databases">
        <title>A de novo genome assembly of a pear dwarfing rootstock.</title>
        <authorList>
            <person name="Wang F."/>
            <person name="Wang J."/>
            <person name="Li S."/>
            <person name="Zhang Y."/>
            <person name="Fang M."/>
            <person name="Ma L."/>
            <person name="Zhao Y."/>
            <person name="Jiang S."/>
        </authorList>
    </citation>
    <scope>NUCLEOTIDE SEQUENCE [LARGE SCALE GENOMIC DNA]</scope>
</reference>
<dbReference type="Proteomes" id="UP000327157">
    <property type="component" value="Chromosome 15"/>
</dbReference>
<evidence type="ECO:0000313" key="1">
    <source>
        <dbReference type="EMBL" id="KAB2618328.1"/>
    </source>
</evidence>
<dbReference type="AlphaFoldDB" id="A0A5N5GSR5"/>
<reference evidence="1 2" key="3">
    <citation type="submission" date="2019-11" db="EMBL/GenBank/DDBJ databases">
        <title>A de novo genome assembly of a pear dwarfing rootstock.</title>
        <authorList>
            <person name="Wang F."/>
            <person name="Wang J."/>
            <person name="Li S."/>
            <person name="Zhang Y."/>
            <person name="Fang M."/>
            <person name="Ma L."/>
            <person name="Zhao Y."/>
            <person name="Jiang S."/>
        </authorList>
    </citation>
    <scope>NUCLEOTIDE SEQUENCE [LARGE SCALE GENOMIC DNA]</scope>
    <source>
        <strain evidence="1">S2</strain>
        <tissue evidence="1">Leaf</tissue>
    </source>
</reference>
<comment type="caution">
    <text evidence="1">The sequence shown here is derived from an EMBL/GenBank/DDBJ whole genome shotgun (WGS) entry which is preliminary data.</text>
</comment>
<protein>
    <submittedName>
        <fullName evidence="1">Uncharacterized protein</fullName>
    </submittedName>
</protein>
<name>A0A5N5GSR5_9ROSA</name>
<reference evidence="1 2" key="1">
    <citation type="submission" date="2019-09" db="EMBL/GenBank/DDBJ databases">
        <authorList>
            <person name="Ou C."/>
        </authorList>
    </citation>
    <scope>NUCLEOTIDE SEQUENCE [LARGE SCALE GENOMIC DNA]</scope>
    <source>
        <strain evidence="1">S2</strain>
        <tissue evidence="1">Leaf</tissue>
    </source>
</reference>
<evidence type="ECO:0000313" key="2">
    <source>
        <dbReference type="Proteomes" id="UP000327157"/>
    </source>
</evidence>
<accession>A0A5N5GSR5</accession>
<organism evidence="1 2">
    <name type="scientific">Pyrus ussuriensis x Pyrus communis</name>
    <dbReference type="NCBI Taxonomy" id="2448454"/>
    <lineage>
        <taxon>Eukaryota</taxon>
        <taxon>Viridiplantae</taxon>
        <taxon>Streptophyta</taxon>
        <taxon>Embryophyta</taxon>
        <taxon>Tracheophyta</taxon>
        <taxon>Spermatophyta</taxon>
        <taxon>Magnoliopsida</taxon>
        <taxon>eudicotyledons</taxon>
        <taxon>Gunneridae</taxon>
        <taxon>Pentapetalae</taxon>
        <taxon>rosids</taxon>
        <taxon>fabids</taxon>
        <taxon>Rosales</taxon>
        <taxon>Rosaceae</taxon>
        <taxon>Amygdaloideae</taxon>
        <taxon>Maleae</taxon>
        <taxon>Pyrus</taxon>
    </lineage>
</organism>